<evidence type="ECO:0000313" key="11">
    <source>
        <dbReference type="Proteomes" id="UP000295136"/>
    </source>
</evidence>
<dbReference type="PANTHER" id="PTHR24221:SF654">
    <property type="entry name" value="ATP-BINDING CASSETTE SUB-FAMILY B MEMBER 6"/>
    <property type="match status" value="1"/>
</dbReference>
<keyword evidence="3" id="KW-0547">Nucleotide-binding</keyword>
<evidence type="ECO:0000259" key="9">
    <source>
        <dbReference type="PROSITE" id="PS50893"/>
    </source>
</evidence>
<proteinExistence type="predicted"/>
<evidence type="ECO:0000256" key="1">
    <source>
        <dbReference type="ARBA" id="ARBA00004651"/>
    </source>
</evidence>
<organism evidence="10 11">
    <name type="scientific">Nonomuraea mesophila</name>
    <dbReference type="NCBI Taxonomy" id="2530382"/>
    <lineage>
        <taxon>Bacteria</taxon>
        <taxon>Bacillati</taxon>
        <taxon>Actinomycetota</taxon>
        <taxon>Actinomycetes</taxon>
        <taxon>Streptosporangiales</taxon>
        <taxon>Streptosporangiaceae</taxon>
        <taxon>Nonomuraea</taxon>
    </lineage>
</organism>
<keyword evidence="4 10" id="KW-0067">ATP-binding</keyword>
<comment type="subcellular location">
    <subcellularLocation>
        <location evidence="1">Cell membrane</location>
        <topology evidence="1">Multi-pass membrane protein</topology>
    </subcellularLocation>
</comment>
<evidence type="ECO:0000256" key="6">
    <source>
        <dbReference type="ARBA" id="ARBA00023136"/>
    </source>
</evidence>
<dbReference type="InterPro" id="IPR039421">
    <property type="entry name" value="Type_1_exporter"/>
</dbReference>
<dbReference type="Proteomes" id="UP000295136">
    <property type="component" value="Unassembled WGS sequence"/>
</dbReference>
<evidence type="ECO:0000256" key="2">
    <source>
        <dbReference type="ARBA" id="ARBA00022692"/>
    </source>
</evidence>
<dbReference type="GO" id="GO:0005524">
    <property type="term" value="F:ATP binding"/>
    <property type="evidence" value="ECO:0007669"/>
    <property type="project" value="UniProtKB-KW"/>
</dbReference>
<dbReference type="InterPro" id="IPR027417">
    <property type="entry name" value="P-loop_NTPase"/>
</dbReference>
<sequence>MRGLPGREDVSAVPRPDPRWQVVRLVPLTGPALLSAMVPVNLALGALPVVFVVAAAHLLAEVPAAVAAGAGSPAFDRLLTAFAVAAAAFLLREILSPLQESLGELAARRVDGLMYDRLMATALRPRGLAALEDQRVLEALRLASRELEYGVQSPGQACAGALALLVRVTELCCCLVAVGAVFSWWAALGLGGVVLLFRHGQRGGLRRYARARVSLADEERRIDYLRRLVIEPGAGKEIRVFGLIRWLSGMLEDAYRGWLRPLWAARRRAYVWPFVWFTAAGTAVTVAVFWTVGTTAADRLTMTGFLIVMQAALGALRLGEHYAEVDLQTEVGLRAYDAAERFAARIDAYPGGREDAYPGGRESESAAGPPVREVPDPVHAIRFDRVRFGYPGGRGRVFDGLDLTIPAGRCTAIVGMNGAGKSTLVKLLCRLYDPDGGTIRVDGTDIASFPVTAWRRKLSVVFQDFARYEVSAAENIGFGAVDALDDRAGIEAAARTAGVPAVLGPAPGGLDVPLARHLSGGADLSGGQWQRIALARTLFALRHGSPVIVLDEPTASLDVRAETRFFDEFAELTQGATTLLISHRFATVRRADLIVVLAGGRCVEQGGHDELMALDGRYAHMFRLQAHRFAEYTGDPT</sequence>
<feature type="transmembrane region" description="Helical" evidence="8">
    <location>
        <begin position="175"/>
        <end position="197"/>
    </location>
</feature>
<keyword evidence="6 8" id="KW-0472">Membrane</keyword>
<dbReference type="InterPro" id="IPR017871">
    <property type="entry name" value="ABC_transporter-like_CS"/>
</dbReference>
<keyword evidence="2 8" id="KW-0812">Transmembrane</keyword>
<evidence type="ECO:0000256" key="8">
    <source>
        <dbReference type="SAM" id="Phobius"/>
    </source>
</evidence>
<dbReference type="SUPFAM" id="SSF52540">
    <property type="entry name" value="P-loop containing nucleoside triphosphate hydrolases"/>
    <property type="match status" value="1"/>
</dbReference>
<feature type="domain" description="ABC transporter" evidence="9">
    <location>
        <begin position="381"/>
        <end position="624"/>
    </location>
</feature>
<evidence type="ECO:0000256" key="4">
    <source>
        <dbReference type="ARBA" id="ARBA00022840"/>
    </source>
</evidence>
<dbReference type="EMBL" id="SMLD01000097">
    <property type="protein sequence ID" value="TDE41473.1"/>
    <property type="molecule type" value="Genomic_DNA"/>
</dbReference>
<dbReference type="GO" id="GO:0016887">
    <property type="term" value="F:ATP hydrolysis activity"/>
    <property type="evidence" value="ECO:0007669"/>
    <property type="project" value="InterPro"/>
</dbReference>
<dbReference type="InterPro" id="IPR003593">
    <property type="entry name" value="AAA+_ATPase"/>
</dbReference>
<evidence type="ECO:0000256" key="5">
    <source>
        <dbReference type="ARBA" id="ARBA00022989"/>
    </source>
</evidence>
<keyword evidence="11" id="KW-1185">Reference proteome</keyword>
<dbReference type="AlphaFoldDB" id="A0A4R5F230"/>
<evidence type="ECO:0000256" key="7">
    <source>
        <dbReference type="SAM" id="MobiDB-lite"/>
    </source>
</evidence>
<keyword evidence="5 8" id="KW-1133">Transmembrane helix</keyword>
<dbReference type="PROSITE" id="PS00211">
    <property type="entry name" value="ABC_TRANSPORTER_1"/>
    <property type="match status" value="1"/>
</dbReference>
<dbReference type="GO" id="GO:0005886">
    <property type="term" value="C:plasma membrane"/>
    <property type="evidence" value="ECO:0007669"/>
    <property type="project" value="UniProtKB-SubCell"/>
</dbReference>
<dbReference type="PANTHER" id="PTHR24221">
    <property type="entry name" value="ATP-BINDING CASSETTE SUB-FAMILY B"/>
    <property type="match status" value="1"/>
</dbReference>
<dbReference type="GO" id="GO:0034040">
    <property type="term" value="F:ATPase-coupled lipid transmembrane transporter activity"/>
    <property type="evidence" value="ECO:0007669"/>
    <property type="project" value="TreeGrafter"/>
</dbReference>
<dbReference type="Gene3D" id="1.20.1560.10">
    <property type="entry name" value="ABC transporter type 1, transmembrane domain"/>
    <property type="match status" value="1"/>
</dbReference>
<comment type="caution">
    <text evidence="10">The sequence shown here is derived from an EMBL/GenBank/DDBJ whole genome shotgun (WGS) entry which is preliminary data.</text>
</comment>
<dbReference type="Gene3D" id="3.40.50.300">
    <property type="entry name" value="P-loop containing nucleotide triphosphate hydrolases"/>
    <property type="match status" value="1"/>
</dbReference>
<dbReference type="CDD" id="cd03228">
    <property type="entry name" value="ABCC_MRP_Like"/>
    <property type="match status" value="1"/>
</dbReference>
<gene>
    <name evidence="10" type="ORF">E1295_30045</name>
</gene>
<dbReference type="InterPro" id="IPR036640">
    <property type="entry name" value="ABC1_TM_sf"/>
</dbReference>
<name>A0A4R5F230_9ACTN</name>
<dbReference type="SMART" id="SM00382">
    <property type="entry name" value="AAA"/>
    <property type="match status" value="1"/>
</dbReference>
<feature type="compositionally biased region" description="Basic and acidic residues" evidence="7">
    <location>
        <begin position="354"/>
        <end position="364"/>
    </location>
</feature>
<dbReference type="Pfam" id="PF00005">
    <property type="entry name" value="ABC_tran"/>
    <property type="match status" value="1"/>
</dbReference>
<evidence type="ECO:0000313" key="10">
    <source>
        <dbReference type="EMBL" id="TDE41473.1"/>
    </source>
</evidence>
<protein>
    <submittedName>
        <fullName evidence="10">ABC transporter ATP-binding protein</fullName>
    </submittedName>
</protein>
<reference evidence="10 11" key="1">
    <citation type="submission" date="2019-03" db="EMBL/GenBank/DDBJ databases">
        <title>Draft genome sequences of novel Actinobacteria.</title>
        <authorList>
            <person name="Sahin N."/>
            <person name="Ay H."/>
            <person name="Saygin H."/>
        </authorList>
    </citation>
    <scope>NUCLEOTIDE SEQUENCE [LARGE SCALE GENOMIC DNA]</scope>
    <source>
        <strain evidence="10 11">6K102</strain>
    </source>
</reference>
<dbReference type="InterPro" id="IPR003439">
    <property type="entry name" value="ABC_transporter-like_ATP-bd"/>
</dbReference>
<dbReference type="PROSITE" id="PS50893">
    <property type="entry name" value="ABC_TRANSPORTER_2"/>
    <property type="match status" value="1"/>
</dbReference>
<feature type="region of interest" description="Disordered" evidence="7">
    <location>
        <begin position="354"/>
        <end position="373"/>
    </location>
</feature>
<accession>A0A4R5F230</accession>
<dbReference type="RefSeq" id="WP_132635156.1">
    <property type="nucleotide sequence ID" value="NZ_SMLD01000097.1"/>
</dbReference>
<feature type="transmembrane region" description="Helical" evidence="8">
    <location>
        <begin position="269"/>
        <end position="292"/>
    </location>
</feature>
<evidence type="ECO:0000256" key="3">
    <source>
        <dbReference type="ARBA" id="ARBA00022741"/>
    </source>
</evidence>